<comment type="caution">
    <text evidence="1">The sequence shown here is derived from an EMBL/GenBank/DDBJ whole genome shotgun (WGS) entry which is preliminary data.</text>
</comment>
<reference evidence="1" key="1">
    <citation type="submission" date="2021-06" db="EMBL/GenBank/DDBJ databases">
        <authorList>
            <person name="Kallberg Y."/>
            <person name="Tangrot J."/>
            <person name="Rosling A."/>
        </authorList>
    </citation>
    <scope>NUCLEOTIDE SEQUENCE</scope>
    <source>
        <strain evidence="1">MA453B</strain>
    </source>
</reference>
<evidence type="ECO:0000313" key="1">
    <source>
        <dbReference type="EMBL" id="CAG8606071.1"/>
    </source>
</evidence>
<dbReference type="OrthoDB" id="10647293at2759"/>
<protein>
    <submittedName>
        <fullName evidence="1">13229_t:CDS:1</fullName>
    </submittedName>
</protein>
<dbReference type="Proteomes" id="UP000789405">
    <property type="component" value="Unassembled WGS sequence"/>
</dbReference>
<organism evidence="1 2">
    <name type="scientific">Dentiscutata erythropus</name>
    <dbReference type="NCBI Taxonomy" id="1348616"/>
    <lineage>
        <taxon>Eukaryota</taxon>
        <taxon>Fungi</taxon>
        <taxon>Fungi incertae sedis</taxon>
        <taxon>Mucoromycota</taxon>
        <taxon>Glomeromycotina</taxon>
        <taxon>Glomeromycetes</taxon>
        <taxon>Diversisporales</taxon>
        <taxon>Gigasporaceae</taxon>
        <taxon>Dentiscutata</taxon>
    </lineage>
</organism>
<dbReference type="AlphaFoldDB" id="A0A9N9CJU5"/>
<keyword evidence="2" id="KW-1185">Reference proteome</keyword>
<evidence type="ECO:0000313" key="2">
    <source>
        <dbReference type="Proteomes" id="UP000789405"/>
    </source>
</evidence>
<dbReference type="EMBL" id="CAJVPY010003936">
    <property type="protein sequence ID" value="CAG8606071.1"/>
    <property type="molecule type" value="Genomic_DNA"/>
</dbReference>
<accession>A0A9N9CJU5</accession>
<gene>
    <name evidence="1" type="ORF">DERYTH_LOCUS7893</name>
</gene>
<name>A0A9N9CJU5_9GLOM</name>
<proteinExistence type="predicted"/>
<sequence length="181" mass="20232">MFKDLSESYTIETKLYLRYPDNHEIEITPDLVQNINESHRTFNPNKQSIIFSLIVPTPVLSVMSASLPPPSQQHAPSTSITFSNHDNLLPFIALTSPQLSHDSSFNAITSYQTSSSSSGNSQCNIPSISPFITEYETSPLCAVNNNFQSNATYDIASPQRRSDMYNNNLNVQDILNYSYGQ</sequence>